<protein>
    <submittedName>
        <fullName evidence="2">Uncharacterized protein</fullName>
    </submittedName>
</protein>
<dbReference type="EMBL" id="OY882862">
    <property type="protein sequence ID" value="CAK6446059.1"/>
    <property type="molecule type" value="Genomic_DNA"/>
</dbReference>
<organism evidence="2 3">
    <name type="scientific">Pipistrellus nathusii</name>
    <name type="common">Nathusius' pipistrelle</name>
    <dbReference type="NCBI Taxonomy" id="59473"/>
    <lineage>
        <taxon>Eukaryota</taxon>
        <taxon>Metazoa</taxon>
        <taxon>Chordata</taxon>
        <taxon>Craniata</taxon>
        <taxon>Vertebrata</taxon>
        <taxon>Euteleostomi</taxon>
        <taxon>Mammalia</taxon>
        <taxon>Eutheria</taxon>
        <taxon>Laurasiatheria</taxon>
        <taxon>Chiroptera</taxon>
        <taxon>Yangochiroptera</taxon>
        <taxon>Vespertilionidae</taxon>
        <taxon>Pipistrellus</taxon>
    </lineage>
</organism>
<name>A0ABP0A6C1_PIPNA</name>
<feature type="compositionally biased region" description="Polar residues" evidence="1">
    <location>
        <begin position="23"/>
        <end position="36"/>
    </location>
</feature>
<sequence>MGRGGEGGRSGERGVKAGGRGTRSLQQDLKQPQQPSWLPGPRDPTASWKEFPEGNRGSSSSLSRTGKPEKAIGLVSGLGVTGLGPRLAPTEGRKLEPGVILCRGQVRAHAPPGHWPSLAAHRRRWRLAARGSPE</sequence>
<dbReference type="Proteomes" id="UP001314169">
    <property type="component" value="Chromosome 5"/>
</dbReference>
<proteinExistence type="predicted"/>
<evidence type="ECO:0000313" key="2">
    <source>
        <dbReference type="EMBL" id="CAK6446059.1"/>
    </source>
</evidence>
<evidence type="ECO:0000256" key="1">
    <source>
        <dbReference type="SAM" id="MobiDB-lite"/>
    </source>
</evidence>
<accession>A0ABP0A6C1</accession>
<feature type="region of interest" description="Disordered" evidence="1">
    <location>
        <begin position="1"/>
        <end position="68"/>
    </location>
</feature>
<gene>
    <name evidence="2" type="ORF">MPIPNATIZW_LOCUS14365</name>
</gene>
<evidence type="ECO:0000313" key="3">
    <source>
        <dbReference type="Proteomes" id="UP001314169"/>
    </source>
</evidence>
<keyword evidence="3" id="KW-1185">Reference proteome</keyword>
<reference evidence="2" key="1">
    <citation type="submission" date="2023-12" db="EMBL/GenBank/DDBJ databases">
        <authorList>
            <person name="Brown T."/>
        </authorList>
    </citation>
    <scope>NUCLEOTIDE SEQUENCE</scope>
</reference>